<dbReference type="SUPFAM" id="SSF50118">
    <property type="entry name" value="Cell growth inhibitor/plasmid maintenance toxic component"/>
    <property type="match status" value="1"/>
</dbReference>
<dbReference type="AlphaFoldDB" id="A0A7W8J4D8"/>
<comment type="caution">
    <text evidence="1">The sequence shown here is derived from an EMBL/GenBank/DDBJ whole genome shotgun (WGS) entry which is preliminary data.</text>
</comment>
<protein>
    <submittedName>
        <fullName evidence="1">mRNA-degrading endonuclease toxin of MazEF toxin-antitoxin module</fullName>
    </submittedName>
</protein>
<dbReference type="Proteomes" id="UP000569092">
    <property type="component" value="Unassembled WGS sequence"/>
</dbReference>
<dbReference type="GO" id="GO:0004519">
    <property type="term" value="F:endonuclease activity"/>
    <property type="evidence" value="ECO:0007669"/>
    <property type="project" value="UniProtKB-KW"/>
</dbReference>
<gene>
    <name evidence="1" type="ORF">HDF10_000302</name>
</gene>
<organism evidence="1 2">
    <name type="scientific">Tunturiibacter lichenicola</name>
    <dbReference type="NCBI Taxonomy" id="2051959"/>
    <lineage>
        <taxon>Bacteria</taxon>
        <taxon>Pseudomonadati</taxon>
        <taxon>Acidobacteriota</taxon>
        <taxon>Terriglobia</taxon>
        <taxon>Terriglobales</taxon>
        <taxon>Acidobacteriaceae</taxon>
        <taxon>Tunturiibacter</taxon>
    </lineage>
</organism>
<dbReference type="GO" id="GO:0003677">
    <property type="term" value="F:DNA binding"/>
    <property type="evidence" value="ECO:0007669"/>
    <property type="project" value="InterPro"/>
</dbReference>
<evidence type="ECO:0000313" key="1">
    <source>
        <dbReference type="EMBL" id="MBB5342352.1"/>
    </source>
</evidence>
<dbReference type="InterPro" id="IPR003477">
    <property type="entry name" value="PemK-like"/>
</dbReference>
<proteinExistence type="predicted"/>
<dbReference type="Gene3D" id="2.30.30.110">
    <property type="match status" value="1"/>
</dbReference>
<sequence length="111" mass="12814">MTVSDSHIKFPLNLVRKAHERRFCLVLSNDLICQKSDIILMAPMTSDTTFKSMSQLEFAPSVSNGLLRNSRVLLDQIQPMKKSEILEKMGRLSLTEWELVMTQIVWNFDRA</sequence>
<dbReference type="EMBL" id="JACHDZ010000001">
    <property type="protein sequence ID" value="MBB5342352.1"/>
    <property type="molecule type" value="Genomic_DNA"/>
</dbReference>
<keyword evidence="1" id="KW-0255">Endonuclease</keyword>
<dbReference type="InterPro" id="IPR011067">
    <property type="entry name" value="Plasmid_toxin/cell-grow_inhib"/>
</dbReference>
<evidence type="ECO:0000313" key="2">
    <source>
        <dbReference type="Proteomes" id="UP000569092"/>
    </source>
</evidence>
<dbReference type="Pfam" id="PF02452">
    <property type="entry name" value="PemK_toxin"/>
    <property type="match status" value="1"/>
</dbReference>
<keyword evidence="1" id="KW-0540">Nuclease</keyword>
<keyword evidence="1" id="KW-0378">Hydrolase</keyword>
<accession>A0A7W8J4D8</accession>
<reference evidence="1 2" key="1">
    <citation type="submission" date="2020-08" db="EMBL/GenBank/DDBJ databases">
        <title>Genomic Encyclopedia of Type Strains, Phase IV (KMG-V): Genome sequencing to study the core and pangenomes of soil and plant-associated prokaryotes.</title>
        <authorList>
            <person name="Whitman W."/>
        </authorList>
    </citation>
    <scope>NUCLEOTIDE SEQUENCE [LARGE SCALE GENOMIC DNA]</scope>
    <source>
        <strain evidence="1 2">M8US30</strain>
    </source>
</reference>
<name>A0A7W8J4D8_9BACT</name>